<dbReference type="EMBL" id="OY731400">
    <property type="protein sequence ID" value="CAJ1942805.1"/>
    <property type="molecule type" value="Genomic_DNA"/>
</dbReference>
<accession>A0AA86V969</accession>
<name>A0AA86V969_9FABA</name>
<evidence type="ECO:0000313" key="2">
    <source>
        <dbReference type="Proteomes" id="UP001189624"/>
    </source>
</evidence>
<dbReference type="Gramene" id="rna-AYBTSS11_LOCUS11029">
    <property type="protein sequence ID" value="CAJ1942805.1"/>
    <property type="gene ID" value="gene-AYBTSS11_LOCUS11029"/>
</dbReference>
<gene>
    <name evidence="1" type="ORF">AYBTSS11_LOCUS11029</name>
</gene>
<proteinExistence type="predicted"/>
<reference evidence="1" key="1">
    <citation type="submission" date="2023-10" db="EMBL/GenBank/DDBJ databases">
        <authorList>
            <person name="Domelevo Entfellner J.-B."/>
        </authorList>
    </citation>
    <scope>NUCLEOTIDE SEQUENCE</scope>
</reference>
<protein>
    <submittedName>
        <fullName evidence="1">Uncharacterized protein</fullName>
    </submittedName>
</protein>
<organism evidence="1 2">
    <name type="scientific">Sphenostylis stenocarpa</name>
    <dbReference type="NCBI Taxonomy" id="92480"/>
    <lineage>
        <taxon>Eukaryota</taxon>
        <taxon>Viridiplantae</taxon>
        <taxon>Streptophyta</taxon>
        <taxon>Embryophyta</taxon>
        <taxon>Tracheophyta</taxon>
        <taxon>Spermatophyta</taxon>
        <taxon>Magnoliopsida</taxon>
        <taxon>eudicotyledons</taxon>
        <taxon>Gunneridae</taxon>
        <taxon>Pentapetalae</taxon>
        <taxon>rosids</taxon>
        <taxon>fabids</taxon>
        <taxon>Fabales</taxon>
        <taxon>Fabaceae</taxon>
        <taxon>Papilionoideae</taxon>
        <taxon>50 kb inversion clade</taxon>
        <taxon>NPAAA clade</taxon>
        <taxon>indigoferoid/millettioid clade</taxon>
        <taxon>Phaseoleae</taxon>
        <taxon>Sphenostylis</taxon>
    </lineage>
</organism>
<evidence type="ECO:0000313" key="1">
    <source>
        <dbReference type="EMBL" id="CAJ1942805.1"/>
    </source>
</evidence>
<keyword evidence="2" id="KW-1185">Reference proteome</keyword>
<sequence>MEADLIALQAQHETETPNEGTHRVHVHLHVPRLHAPLFSSHSLIKSVISVE</sequence>
<dbReference type="AlphaFoldDB" id="A0AA86V969"/>
<dbReference type="Proteomes" id="UP001189624">
    <property type="component" value="Chromosome 3"/>
</dbReference>